<name>A0ABS2ZII7_9BACL</name>
<evidence type="ECO:0000313" key="3">
    <source>
        <dbReference type="Proteomes" id="UP001319060"/>
    </source>
</evidence>
<dbReference type="Proteomes" id="UP001319060">
    <property type="component" value="Unassembled WGS sequence"/>
</dbReference>
<evidence type="ECO:0000259" key="1">
    <source>
        <dbReference type="Pfam" id="PF26395"/>
    </source>
</evidence>
<sequence>MKKWKPPKNPKALNIGFQDFHMQRSFPTFQLIKDDYIYWIGELQPTPTSENYKIKVVYHPYRPKVFVLEPEILSFAPHRYGDQSLCLYYPNDKSFDGESIIAHTLIPWTSEWLYFYEAWLEEGVWWGKEAPHSPS</sequence>
<reference evidence="2 3" key="1">
    <citation type="submission" date="2021-01" db="EMBL/GenBank/DDBJ databases">
        <title>Genome Sequencing of Type Strains.</title>
        <authorList>
            <person name="Lemaire J.F."/>
            <person name="Inderbitzin P."/>
            <person name="Collins S.B."/>
            <person name="Wespe N."/>
            <person name="Knight-Connoni V."/>
        </authorList>
    </citation>
    <scope>NUCLEOTIDE SEQUENCE [LARGE SCALE GENOMIC DNA]</scope>
    <source>
        <strain evidence="2 3">DSM 14730</strain>
    </source>
</reference>
<dbReference type="InterPro" id="IPR058588">
    <property type="entry name" value="E2-CBASS"/>
</dbReference>
<evidence type="ECO:0000313" key="2">
    <source>
        <dbReference type="EMBL" id="MBN3547988.1"/>
    </source>
</evidence>
<keyword evidence="3" id="KW-1185">Reference proteome</keyword>
<feature type="domain" description="Type II CBASS E2 protein" evidence="1">
    <location>
        <begin position="20"/>
        <end position="132"/>
    </location>
</feature>
<dbReference type="Pfam" id="PF26395">
    <property type="entry name" value="E2-CBASS"/>
    <property type="match status" value="1"/>
</dbReference>
<accession>A0ABS2ZII7</accession>
<protein>
    <recommendedName>
        <fullName evidence="1">Type II CBASS E2 protein domain-containing protein</fullName>
    </recommendedName>
</protein>
<gene>
    <name evidence="2" type="ORF">JYA64_21990</name>
</gene>
<proteinExistence type="predicted"/>
<comment type="caution">
    <text evidence="2">The sequence shown here is derived from an EMBL/GenBank/DDBJ whole genome shotgun (WGS) entry which is preliminary data.</text>
</comment>
<organism evidence="2 3">
    <name type="scientific">Fictibacillus barbaricus</name>
    <dbReference type="NCBI Taxonomy" id="182136"/>
    <lineage>
        <taxon>Bacteria</taxon>
        <taxon>Bacillati</taxon>
        <taxon>Bacillota</taxon>
        <taxon>Bacilli</taxon>
        <taxon>Bacillales</taxon>
        <taxon>Fictibacillaceae</taxon>
        <taxon>Fictibacillus</taxon>
    </lineage>
</organism>
<dbReference type="EMBL" id="JAFHKS010000044">
    <property type="protein sequence ID" value="MBN3547988.1"/>
    <property type="molecule type" value="Genomic_DNA"/>
</dbReference>
<dbReference type="RefSeq" id="WP_188402183.1">
    <property type="nucleotide sequence ID" value="NZ_BMCE01000001.1"/>
</dbReference>